<evidence type="ECO:0000259" key="1">
    <source>
        <dbReference type="Pfam" id="PF07883"/>
    </source>
</evidence>
<dbReference type="AlphaFoldDB" id="A0A076FFG3"/>
<dbReference type="Proteomes" id="UP000028486">
    <property type="component" value="Chromosome"/>
</dbReference>
<dbReference type="Pfam" id="PF07883">
    <property type="entry name" value="Cupin_2"/>
    <property type="match status" value="1"/>
</dbReference>
<dbReference type="InterPro" id="IPR011051">
    <property type="entry name" value="RmlC_Cupin_sf"/>
</dbReference>
<dbReference type="KEGG" id="caj:CIG1485E_0749"/>
<gene>
    <name evidence="2" type="ORF">CIG1485E_0749</name>
</gene>
<name>A0A076FFG3_9BACT</name>
<dbReference type="Gene3D" id="2.60.120.10">
    <property type="entry name" value="Jelly Rolls"/>
    <property type="match status" value="1"/>
</dbReference>
<dbReference type="InterPro" id="IPR014710">
    <property type="entry name" value="RmlC-like_jellyroll"/>
</dbReference>
<dbReference type="InterPro" id="IPR013096">
    <property type="entry name" value="Cupin_2"/>
</dbReference>
<dbReference type="OrthoDB" id="997205at2"/>
<proteinExistence type="predicted"/>
<accession>A0A076FFG3</accession>
<protein>
    <submittedName>
        <fullName evidence="2">Cupin domain-containing protein</fullName>
    </submittedName>
</protein>
<evidence type="ECO:0000313" key="3">
    <source>
        <dbReference type="Proteomes" id="UP000028486"/>
    </source>
</evidence>
<dbReference type="SUPFAM" id="SSF51182">
    <property type="entry name" value="RmlC-like cupins"/>
    <property type="match status" value="1"/>
</dbReference>
<organism evidence="2 3">
    <name type="scientific">Campylobacter iguaniorum</name>
    <dbReference type="NCBI Taxonomy" id="1244531"/>
    <lineage>
        <taxon>Bacteria</taxon>
        <taxon>Pseudomonadati</taxon>
        <taxon>Campylobacterota</taxon>
        <taxon>Epsilonproteobacteria</taxon>
        <taxon>Campylobacterales</taxon>
        <taxon>Campylobacteraceae</taxon>
        <taxon>Campylobacter</taxon>
    </lineage>
</organism>
<reference evidence="3" key="1">
    <citation type="journal article" date="2014" name="Genome Announc.">
        <title>Complete Genome Sequence of Campylobacter iguaniorum Strain 1485ET, Isolated from a Bearded Dragon (Pogona vitticeps).</title>
        <authorList>
            <person name="Gilbert M.J."/>
            <person name="Miller W.G."/>
            <person name="Yee E."/>
            <person name="Kik M."/>
            <person name="Wagenaar J.A."/>
            <person name="Duim B."/>
        </authorList>
    </citation>
    <scope>NUCLEOTIDE SEQUENCE [LARGE SCALE GENOMIC DNA]</scope>
    <source>
        <strain evidence="3">1485E</strain>
    </source>
</reference>
<keyword evidence="3" id="KW-1185">Reference proteome</keyword>
<dbReference type="STRING" id="1244531.CIG2463D_0750"/>
<dbReference type="eggNOG" id="COG1917">
    <property type="taxonomic scope" value="Bacteria"/>
</dbReference>
<dbReference type="RefSeq" id="WP_038453833.1">
    <property type="nucleotide sequence ID" value="NZ_CP009043.1"/>
</dbReference>
<dbReference type="HOGENOM" id="CLU_170099_0_0_7"/>
<evidence type="ECO:0000313" key="2">
    <source>
        <dbReference type="EMBL" id="AII14594.1"/>
    </source>
</evidence>
<dbReference type="EMBL" id="CP009043">
    <property type="protein sequence ID" value="AII14594.1"/>
    <property type="molecule type" value="Genomic_DNA"/>
</dbReference>
<feature type="domain" description="Cupin type-2" evidence="1">
    <location>
        <begin position="30"/>
        <end position="92"/>
    </location>
</feature>
<sequence>MEKITFSNTTFDGVKPAKLLETSFSKEIRISMQKGSFMDKHKAPGDIIVHVLSGAIIFDVSGHETQLNAFDMISLDANIEHSLRALEDSIIRLSLSKIDKTSRVFSVNTGVKAD</sequence>